<feature type="transmembrane region" description="Helical" evidence="1">
    <location>
        <begin position="182"/>
        <end position="203"/>
    </location>
</feature>
<keyword evidence="3" id="KW-0378">Hydrolase</keyword>
<dbReference type="Proteomes" id="UP000321408">
    <property type="component" value="Chromosome"/>
</dbReference>
<gene>
    <name evidence="3" type="ORF">DSAG12_00239</name>
</gene>
<evidence type="ECO:0000259" key="2">
    <source>
        <dbReference type="Pfam" id="PF02517"/>
    </source>
</evidence>
<reference evidence="3 4" key="1">
    <citation type="journal article" date="2020" name="Nature">
        <title>Isolation of an archaeon at the prokaryote-eukaryote interface.</title>
        <authorList>
            <person name="Imachi H."/>
            <person name="Nobu M.K."/>
            <person name="Nakahara N."/>
            <person name="Morono Y."/>
            <person name="Ogawara M."/>
            <person name="Takaki Y."/>
            <person name="Takano Y."/>
            <person name="Uematsu K."/>
            <person name="Ikuta T."/>
            <person name="Ito M."/>
            <person name="Matsui Y."/>
            <person name="Miyazaki M."/>
            <person name="Murata K."/>
            <person name="Saito Y."/>
            <person name="Sakai S."/>
            <person name="Song C."/>
            <person name="Tasumi E."/>
            <person name="Yamanaka Y."/>
            <person name="Yamaguchi T."/>
            <person name="Kamagata Y."/>
            <person name="Tamaki H."/>
            <person name="Takai K."/>
        </authorList>
    </citation>
    <scope>NUCLEOTIDE SEQUENCE [LARGE SCALE GENOMIC DNA]</scope>
    <source>
        <strain evidence="3 4">MK-D1</strain>
    </source>
</reference>
<feature type="transmembrane region" description="Helical" evidence="1">
    <location>
        <begin position="149"/>
        <end position="170"/>
    </location>
</feature>
<organism evidence="3 4">
    <name type="scientific">Promethearchaeum syntrophicum</name>
    <dbReference type="NCBI Taxonomy" id="2594042"/>
    <lineage>
        <taxon>Archaea</taxon>
        <taxon>Promethearchaeati</taxon>
        <taxon>Promethearchaeota</taxon>
        <taxon>Promethearchaeia</taxon>
        <taxon>Promethearchaeales</taxon>
        <taxon>Promethearchaeaceae</taxon>
        <taxon>Promethearchaeum</taxon>
    </lineage>
</organism>
<dbReference type="GO" id="GO:0006508">
    <property type="term" value="P:proteolysis"/>
    <property type="evidence" value="ECO:0007669"/>
    <property type="project" value="UniProtKB-KW"/>
</dbReference>
<dbReference type="AlphaFoldDB" id="A0A5B9D617"/>
<keyword evidence="1" id="KW-1133">Transmembrane helix</keyword>
<protein>
    <submittedName>
        <fullName evidence="3">CPBP family intramembrane glutamic endopeptidase</fullName>
        <ecNumber evidence="3">3.4.-.-</ecNumber>
    </submittedName>
</protein>
<feature type="transmembrane region" description="Helical" evidence="1">
    <location>
        <begin position="34"/>
        <end position="56"/>
    </location>
</feature>
<feature type="transmembrane region" description="Helical" evidence="1">
    <location>
        <begin position="76"/>
        <end position="96"/>
    </location>
</feature>
<keyword evidence="1" id="KW-0812">Transmembrane</keyword>
<dbReference type="KEGG" id="psyt:DSAG12_00239"/>
<keyword evidence="1" id="KW-0472">Membrane</keyword>
<dbReference type="EMBL" id="CP042905">
    <property type="protein sequence ID" value="QEE14426.1"/>
    <property type="molecule type" value="Genomic_DNA"/>
</dbReference>
<dbReference type="InterPro" id="IPR042150">
    <property type="entry name" value="MmRce1-like"/>
</dbReference>
<feature type="transmembrane region" description="Helical" evidence="1">
    <location>
        <begin position="7"/>
        <end position="28"/>
    </location>
</feature>
<dbReference type="GeneID" id="41328242"/>
<name>A0A5B9D617_9ARCH</name>
<feature type="domain" description="CAAX prenyl protease 2/Lysostaphin resistance protein A-like" evidence="2">
    <location>
        <begin position="116"/>
        <end position="221"/>
    </location>
</feature>
<dbReference type="InterPro" id="IPR003675">
    <property type="entry name" value="Rce1/LyrA-like_dom"/>
</dbReference>
<sequence length="261" mass="29973">MKHPIRSYILIVFICSWLFWLLPLLSSANIVPELGFFGILQIFGAFCPTIIALIFIWKKKSLRSTFKKSLHFRFSFLWYIISIFFFPIIYGIVYLISTITGYHIESEFLSQPEVLPIVFGYILVLGGPLGEEFGWRALVLPCLMEKRKALQSSFLLGVIWAVWHLPLFFIEGTIQNSLKSPLYLIGYLIMTVLLSIFLTWIFLHTNNSVVASILVHTSSNFALGVFLPFSTLIGAILQIIFLIITIILIIVKDRNFRNVKE</sequence>
<accession>A0A5B9D617</accession>
<dbReference type="GO" id="GO:0004175">
    <property type="term" value="F:endopeptidase activity"/>
    <property type="evidence" value="ECO:0007669"/>
    <property type="project" value="UniProtKB-ARBA"/>
</dbReference>
<evidence type="ECO:0000256" key="1">
    <source>
        <dbReference type="SAM" id="Phobius"/>
    </source>
</evidence>
<evidence type="ECO:0000313" key="4">
    <source>
        <dbReference type="Proteomes" id="UP000321408"/>
    </source>
</evidence>
<proteinExistence type="predicted"/>
<evidence type="ECO:0000313" key="3">
    <source>
        <dbReference type="EMBL" id="QEE14426.1"/>
    </source>
</evidence>
<dbReference type="EC" id="3.4.-.-" evidence="3"/>
<dbReference type="PANTHER" id="PTHR35797">
    <property type="entry name" value="PROTEASE-RELATED"/>
    <property type="match status" value="1"/>
</dbReference>
<dbReference type="OrthoDB" id="28575at2157"/>
<dbReference type="PANTHER" id="PTHR35797:SF1">
    <property type="entry name" value="PROTEASE"/>
    <property type="match status" value="1"/>
</dbReference>
<dbReference type="RefSeq" id="WP_147661381.1">
    <property type="nucleotide sequence ID" value="NZ_CP042905.2"/>
</dbReference>
<dbReference type="Pfam" id="PF02517">
    <property type="entry name" value="Rce1-like"/>
    <property type="match status" value="1"/>
</dbReference>
<keyword evidence="4" id="KW-1185">Reference proteome</keyword>
<dbReference type="GO" id="GO:0080120">
    <property type="term" value="P:CAAX-box protein maturation"/>
    <property type="evidence" value="ECO:0007669"/>
    <property type="project" value="UniProtKB-ARBA"/>
</dbReference>
<feature type="transmembrane region" description="Helical" evidence="1">
    <location>
        <begin position="223"/>
        <end position="251"/>
    </location>
</feature>
<reference evidence="3 4" key="2">
    <citation type="journal article" date="2024" name="Int. J. Syst. Evol. Microbiol.">
        <title>Promethearchaeum syntrophicum gen. nov., sp. nov., an anaerobic, obligately syntrophic archaeon, the first isolate of the lineage 'Asgard' archaea, and proposal of the new archaeal phylum Promethearchaeota phyl. nov. and kingdom Promethearchaeati regn. nov.</title>
        <authorList>
            <person name="Imachi H."/>
            <person name="Nobu M.K."/>
            <person name="Kato S."/>
            <person name="Takaki Y."/>
            <person name="Miyazaki M."/>
            <person name="Miyata M."/>
            <person name="Ogawara M."/>
            <person name="Saito Y."/>
            <person name="Sakai S."/>
            <person name="Tahara Y.O."/>
            <person name="Takano Y."/>
            <person name="Tasumi E."/>
            <person name="Uematsu K."/>
            <person name="Yoshimura T."/>
            <person name="Itoh T."/>
            <person name="Ohkuma M."/>
            <person name="Takai K."/>
        </authorList>
    </citation>
    <scope>NUCLEOTIDE SEQUENCE [LARGE SCALE GENOMIC DNA]</scope>
    <source>
        <strain evidence="3 4">MK-D1</strain>
    </source>
</reference>